<comment type="similarity">
    <text evidence="2">Belongs to the transposase 11 family.</text>
</comment>
<dbReference type="InterPro" id="IPR002559">
    <property type="entry name" value="Transposase_11"/>
</dbReference>
<dbReference type="AlphaFoldDB" id="A0A0B7GUZ2"/>
<protein>
    <recommendedName>
        <fullName evidence="11">Transposase</fullName>
    </recommendedName>
</protein>
<dbReference type="GO" id="GO:0004803">
    <property type="term" value="F:transposase activity"/>
    <property type="evidence" value="ECO:0007669"/>
    <property type="project" value="InterPro"/>
</dbReference>
<feature type="region of interest" description="Disordered" evidence="6">
    <location>
        <begin position="275"/>
        <end position="297"/>
    </location>
</feature>
<organism evidence="9 10">
    <name type="scientific">Treponema phagedenis</name>
    <dbReference type="NCBI Taxonomy" id="162"/>
    <lineage>
        <taxon>Bacteria</taxon>
        <taxon>Pseudomonadati</taxon>
        <taxon>Spirochaetota</taxon>
        <taxon>Spirochaetia</taxon>
        <taxon>Spirochaetales</taxon>
        <taxon>Treponemataceae</taxon>
        <taxon>Treponema</taxon>
    </lineage>
</organism>
<evidence type="ECO:0000256" key="4">
    <source>
        <dbReference type="ARBA" id="ARBA00023125"/>
    </source>
</evidence>
<keyword evidence="3" id="KW-0815">Transposition</keyword>
<evidence type="ECO:0000256" key="5">
    <source>
        <dbReference type="ARBA" id="ARBA00023172"/>
    </source>
</evidence>
<accession>A0A0B7GUZ2</accession>
<evidence type="ECO:0000259" key="8">
    <source>
        <dbReference type="Pfam" id="PF05598"/>
    </source>
</evidence>
<evidence type="ECO:0000256" key="3">
    <source>
        <dbReference type="ARBA" id="ARBA00022578"/>
    </source>
</evidence>
<evidence type="ECO:0000313" key="10">
    <source>
        <dbReference type="Proteomes" id="UP000042527"/>
    </source>
</evidence>
<evidence type="ECO:0008006" key="11">
    <source>
        <dbReference type="Google" id="ProtNLM"/>
    </source>
</evidence>
<dbReference type="GO" id="GO:0003677">
    <property type="term" value="F:DNA binding"/>
    <property type="evidence" value="ECO:0007669"/>
    <property type="project" value="UniProtKB-KW"/>
</dbReference>
<feature type="domain" description="Transposase InsH N-terminal" evidence="8">
    <location>
        <begin position="19"/>
        <end position="109"/>
    </location>
</feature>
<gene>
    <name evidence="9" type="ORF">TPHV1_180047</name>
</gene>
<dbReference type="InterPro" id="IPR008490">
    <property type="entry name" value="Transposase_InsH_N"/>
</dbReference>
<evidence type="ECO:0000256" key="1">
    <source>
        <dbReference type="ARBA" id="ARBA00003544"/>
    </source>
</evidence>
<reference evidence="10" key="1">
    <citation type="submission" date="2015-01" db="EMBL/GenBank/DDBJ databases">
        <authorList>
            <person name="Manzoor Shahid"/>
            <person name="Zubair Saima"/>
        </authorList>
    </citation>
    <scope>NUCLEOTIDE SEQUENCE [LARGE SCALE GENOMIC DNA]</scope>
    <source>
        <strain evidence="10">V1</strain>
    </source>
</reference>
<dbReference type="Pfam" id="PF01609">
    <property type="entry name" value="DDE_Tnp_1"/>
    <property type="match status" value="1"/>
</dbReference>
<evidence type="ECO:0000256" key="6">
    <source>
        <dbReference type="SAM" id="MobiDB-lite"/>
    </source>
</evidence>
<keyword evidence="10" id="KW-1185">Reference proteome</keyword>
<dbReference type="PANTHER" id="PTHR35604:SF2">
    <property type="entry name" value="TRANSPOSASE INSH FOR INSERTION SEQUENCE ELEMENT IS5A-RELATED"/>
    <property type="match status" value="1"/>
</dbReference>
<keyword evidence="4" id="KW-0238">DNA-binding</keyword>
<dbReference type="Proteomes" id="UP000042527">
    <property type="component" value="Unassembled WGS sequence"/>
</dbReference>
<dbReference type="NCBIfam" id="NF033581">
    <property type="entry name" value="transpos_IS5_4"/>
    <property type="match status" value="1"/>
</dbReference>
<proteinExistence type="inferred from homology"/>
<dbReference type="GO" id="GO:0006313">
    <property type="term" value="P:DNA transposition"/>
    <property type="evidence" value="ECO:0007669"/>
    <property type="project" value="InterPro"/>
</dbReference>
<evidence type="ECO:0000313" key="9">
    <source>
        <dbReference type="EMBL" id="CEM61382.1"/>
    </source>
</evidence>
<dbReference type="InterPro" id="IPR047959">
    <property type="entry name" value="Transpos_IS5"/>
</dbReference>
<dbReference type="EMBL" id="CDNC01000010">
    <property type="protein sequence ID" value="CEM61382.1"/>
    <property type="molecule type" value="Genomic_DNA"/>
</dbReference>
<feature type="domain" description="Transposase IS4-like" evidence="7">
    <location>
        <begin position="139"/>
        <end position="297"/>
    </location>
</feature>
<comment type="function">
    <text evidence="1">Involved in the transposition of the insertion sequence IS5.</text>
</comment>
<sequence>MNQRGLFDEEDRLRVLSNLGDCLERLNEKINWELFLPILNKALKKYPKGPGGRPPFNFLMMFKIVILQRMYNISDDQTEYQINDRLSFMRFLGIGLKDKVPDAKTIWLLKEKLIEAKVSRKLFDKFSRELQRNNLIGKEGTIIDARIVEVPIQHNTREENEQSAREIPQEWKTKKNGAKLAQKDCDARWTQKNKQSFFGYKNHAKVDAKSKPIVKATVTPTNVHDSQELKNLITKEDTIIYADSAYIGEKIEKVLKQKNIENQICERGARGRELTQEQKISNRKKSKTRARIEHVMR</sequence>
<dbReference type="PANTHER" id="PTHR35604">
    <property type="entry name" value="TRANSPOSASE INSH FOR INSERTION SEQUENCE ELEMENT IS5A-RELATED"/>
    <property type="match status" value="1"/>
</dbReference>
<evidence type="ECO:0000259" key="7">
    <source>
        <dbReference type="Pfam" id="PF01609"/>
    </source>
</evidence>
<evidence type="ECO:0000256" key="2">
    <source>
        <dbReference type="ARBA" id="ARBA00010075"/>
    </source>
</evidence>
<keyword evidence="5" id="KW-0233">DNA recombination</keyword>
<name>A0A0B7GUZ2_TREPH</name>
<dbReference type="Pfam" id="PF05598">
    <property type="entry name" value="DUF772"/>
    <property type="match status" value="1"/>
</dbReference>
<dbReference type="RefSeq" id="WP_231577562.1">
    <property type="nucleotide sequence ID" value="NZ_CDNC01000010.1"/>
</dbReference>